<evidence type="ECO:0000313" key="3">
    <source>
        <dbReference type="Proteomes" id="UP000245992"/>
    </source>
</evidence>
<reference evidence="2 3" key="1">
    <citation type="submission" date="2013-12" db="EMBL/GenBank/DDBJ databases">
        <title>Annotated genome of Streptomyces scopuliridis.</title>
        <authorList>
            <person name="Olson J.B."/>
        </authorList>
    </citation>
    <scope>NUCLEOTIDE SEQUENCE [LARGE SCALE GENOMIC DNA]</scope>
    <source>
        <strain evidence="2 3">RB72</strain>
    </source>
</reference>
<name>A0A2T7TAA9_9ACTN</name>
<dbReference type="Pfam" id="PF19054">
    <property type="entry name" value="DUF5753"/>
    <property type="match status" value="1"/>
</dbReference>
<comment type="caution">
    <text evidence="2">The sequence shown here is derived from an EMBL/GenBank/DDBJ whole genome shotgun (WGS) entry which is preliminary data.</text>
</comment>
<keyword evidence="2" id="KW-0238">DNA-binding</keyword>
<feature type="domain" description="DUF5753" evidence="1">
    <location>
        <begin position="56"/>
        <end position="232"/>
    </location>
</feature>
<gene>
    <name evidence="2" type="ORF">Y717_06450</name>
</gene>
<evidence type="ECO:0000259" key="1">
    <source>
        <dbReference type="Pfam" id="PF19054"/>
    </source>
</evidence>
<protein>
    <submittedName>
        <fullName evidence="2">DNA-binding protein</fullName>
    </submittedName>
</protein>
<organism evidence="2 3">
    <name type="scientific">Streptomyces scopuliridis RB72</name>
    <dbReference type="NCBI Taxonomy" id="1440053"/>
    <lineage>
        <taxon>Bacteria</taxon>
        <taxon>Bacillati</taxon>
        <taxon>Actinomycetota</taxon>
        <taxon>Actinomycetes</taxon>
        <taxon>Kitasatosporales</taxon>
        <taxon>Streptomycetaceae</taxon>
        <taxon>Streptomyces</taxon>
    </lineage>
</organism>
<dbReference type="AlphaFoldDB" id="A0A2T7TAA9"/>
<keyword evidence="3" id="KW-1185">Reference proteome</keyword>
<dbReference type="EMBL" id="AZSP01000123">
    <property type="protein sequence ID" value="PVE12048.1"/>
    <property type="molecule type" value="Genomic_DNA"/>
</dbReference>
<sequence length="238" mass="26816">MESGIRATSPERVRILCSNYDCPDEKYIAALANMAANLQPGWWEQYRGKLPQGLLDVAELEWRATRLRTLQTVHLPGLLHLSGYARAVFASAIPSLPTSEIELRVSHRLQRQQVLERDNPVQYVGYVHEAALRMQFGGRRATREQLDHLCAMSERENIEVRVLPVAVGEFPGAGHAVLYAEGPVPQLDTVQLDSAHGPEFSHAEAQLAKYRGHLDWMENHTLNSEQSRDFIHGIAHEL</sequence>
<dbReference type="STRING" id="1440053.GCA_000718095_03983"/>
<proteinExistence type="predicted"/>
<evidence type="ECO:0000313" key="2">
    <source>
        <dbReference type="EMBL" id="PVE12048.1"/>
    </source>
</evidence>
<dbReference type="Proteomes" id="UP000245992">
    <property type="component" value="Unassembled WGS sequence"/>
</dbReference>
<dbReference type="InterPro" id="IPR043917">
    <property type="entry name" value="DUF5753"/>
</dbReference>
<accession>A0A2T7TAA9</accession>
<dbReference type="GO" id="GO:0003677">
    <property type="term" value="F:DNA binding"/>
    <property type="evidence" value="ECO:0007669"/>
    <property type="project" value="UniProtKB-KW"/>
</dbReference>